<dbReference type="EMBL" id="GEDG01019142">
    <property type="protein sequence ID" value="JAP20190.1"/>
    <property type="molecule type" value="Transcribed_RNA"/>
</dbReference>
<name>A0A0V0HI93_SOLCH</name>
<dbReference type="AlphaFoldDB" id="A0A0V0HI93"/>
<organism evidence="1">
    <name type="scientific">Solanum chacoense</name>
    <name type="common">Chaco potato</name>
    <dbReference type="NCBI Taxonomy" id="4108"/>
    <lineage>
        <taxon>Eukaryota</taxon>
        <taxon>Viridiplantae</taxon>
        <taxon>Streptophyta</taxon>
        <taxon>Embryophyta</taxon>
        <taxon>Tracheophyta</taxon>
        <taxon>Spermatophyta</taxon>
        <taxon>Magnoliopsida</taxon>
        <taxon>eudicotyledons</taxon>
        <taxon>Gunneridae</taxon>
        <taxon>Pentapetalae</taxon>
        <taxon>asterids</taxon>
        <taxon>lamiids</taxon>
        <taxon>Solanales</taxon>
        <taxon>Solanaceae</taxon>
        <taxon>Solanoideae</taxon>
        <taxon>Solaneae</taxon>
        <taxon>Solanum</taxon>
    </lineage>
</organism>
<proteinExistence type="predicted"/>
<reference evidence="1" key="1">
    <citation type="submission" date="2015-12" db="EMBL/GenBank/DDBJ databases">
        <title>Gene expression during late stages of embryo sac development: a critical building block for successful pollen-pistil interactions.</title>
        <authorList>
            <person name="Liu Y."/>
            <person name="Joly V."/>
            <person name="Sabar M."/>
            <person name="Matton D.P."/>
        </authorList>
    </citation>
    <scope>NUCLEOTIDE SEQUENCE</scope>
</reference>
<sequence>MLCHSFGCEFVRKQEQVPGLIKSRLIASPRNLNAICNHSMSLAIDFGNLFSAICLTMKCDQIFKSGLQIYIPSKIHVQTLLQKLKISSFNFKIYGQMGLVVSSMQLLIHTNSTDKHLL</sequence>
<evidence type="ECO:0000313" key="1">
    <source>
        <dbReference type="EMBL" id="JAP20190.1"/>
    </source>
</evidence>
<protein>
    <submittedName>
        <fullName evidence="1">Putative ovule protein</fullName>
    </submittedName>
</protein>
<accession>A0A0V0HI93</accession>